<reference evidence="1 2" key="1">
    <citation type="submission" date="2013-06" db="EMBL/GenBank/DDBJ databases">
        <title>Rumen cellulosomics: divergent fiber-degrading strategies revealed by comparative genome-wide analysis of six Ruminococcal strains.</title>
        <authorList>
            <person name="Dassa B."/>
            <person name="Borovok I."/>
            <person name="Lamed R."/>
            <person name="Flint H."/>
            <person name="Yeoman C.J."/>
            <person name="White B."/>
            <person name="Bayer E.A."/>
        </authorList>
    </citation>
    <scope>NUCLEOTIDE SEQUENCE [LARGE SCALE GENOMIC DNA]</scope>
    <source>
        <strain evidence="1 2">SY3</strain>
    </source>
</reference>
<organism evidence="1 2">
    <name type="scientific">Ruminococcus albus SY3</name>
    <dbReference type="NCBI Taxonomy" id="1341156"/>
    <lineage>
        <taxon>Bacteria</taxon>
        <taxon>Bacillati</taxon>
        <taxon>Bacillota</taxon>
        <taxon>Clostridia</taxon>
        <taxon>Eubacteriales</taxon>
        <taxon>Oscillospiraceae</taxon>
        <taxon>Ruminococcus</taxon>
    </lineage>
</organism>
<evidence type="ECO:0000313" key="1">
    <source>
        <dbReference type="EMBL" id="EXM40988.1"/>
    </source>
</evidence>
<sequence length="98" mass="12074">MSRSYKKFAAFMITDSKCRRRYRGKTLANRAVRRSEISGGKSAYKRLYDSWDIRDVRIPMENLTRLRVAWIRGDRWLHRTFDTLHEAEVYYKRKYYRK</sequence>
<proteinExistence type="predicted"/>
<comment type="caution">
    <text evidence="1">The sequence shown here is derived from an EMBL/GenBank/DDBJ whole genome shotgun (WGS) entry which is preliminary data.</text>
</comment>
<dbReference type="RefSeq" id="WP_037284766.1">
    <property type="nucleotide sequence ID" value="NZ_JEOB01000001.1"/>
</dbReference>
<protein>
    <submittedName>
        <fullName evidence="1">Uncharacterized protein</fullName>
    </submittedName>
</protein>
<dbReference type="OrthoDB" id="1821913at2"/>
<gene>
    <name evidence="1" type="ORF">RASY3_02200</name>
</gene>
<name>A0A011W2I2_RUMAL</name>
<evidence type="ECO:0000313" key="2">
    <source>
        <dbReference type="Proteomes" id="UP000021369"/>
    </source>
</evidence>
<dbReference type="PATRIC" id="fig|1341156.4.peg.163"/>
<dbReference type="Proteomes" id="UP000021369">
    <property type="component" value="Unassembled WGS sequence"/>
</dbReference>
<dbReference type="AlphaFoldDB" id="A0A011W2I2"/>
<keyword evidence="2" id="KW-1185">Reference proteome</keyword>
<accession>A0A011W2I2</accession>
<dbReference type="EMBL" id="JEOB01000001">
    <property type="protein sequence ID" value="EXM40988.1"/>
    <property type="molecule type" value="Genomic_DNA"/>
</dbReference>